<geneLocation type="plasmid" evidence="1">
    <name>pRSSL1</name>
</geneLocation>
<proteinExistence type="predicted"/>
<reference evidence="1 2" key="1">
    <citation type="journal article" date="2012" name="J. Bacteriol.">
        <title>Genome Sequence of the Lantibiotic Bacteriocin Producer Streptococcus salivarius Strain K12.</title>
        <authorList>
            <person name="Barretto C."/>
            <person name="Alvarez-Martin P."/>
            <person name="Foata F."/>
            <person name="Renault P."/>
            <person name="Berger B."/>
        </authorList>
    </citation>
    <scope>NUCLEOTIDE SEQUENCE [LARGE SCALE GENOMIC DNA]</scope>
    <source>
        <strain evidence="1 2">K12</strain>
        <plasmid evidence="1">pRSSL1</plasmid>
    </source>
</reference>
<evidence type="ECO:0000313" key="2">
    <source>
        <dbReference type="Proteomes" id="UP000006983"/>
    </source>
</evidence>
<comment type="caution">
    <text evidence="1">The sequence shown here is derived from an EMBL/GenBank/DDBJ whole genome shotgun (WGS) entry which is preliminary data.</text>
</comment>
<protein>
    <submittedName>
        <fullName evidence="1">Uncharacterized protein</fullName>
    </submittedName>
</protein>
<dbReference type="AlphaFoldDB" id="J7SHN4"/>
<sequence length="61" mass="6819">MRRGEKMNLWLILVLLGVVAVIGGGVAAAISFGRQQKRANERAIREALELATKDRTQREQE</sequence>
<gene>
    <name evidence="1" type="ORF">RSSL_00116</name>
</gene>
<dbReference type="EMBL" id="ALIF01000007">
    <property type="protein sequence ID" value="EJO15357.1"/>
    <property type="molecule type" value="Genomic_DNA"/>
</dbReference>
<keyword evidence="2" id="KW-1185">Reference proteome</keyword>
<name>J7SHN4_STRSL</name>
<organism evidence="1 2">
    <name type="scientific">Streptococcus salivarius K12</name>
    <dbReference type="NCBI Taxonomy" id="1200793"/>
    <lineage>
        <taxon>Bacteria</taxon>
        <taxon>Bacillati</taxon>
        <taxon>Bacillota</taxon>
        <taxon>Bacilli</taxon>
        <taxon>Lactobacillales</taxon>
        <taxon>Streptococcaceae</taxon>
        <taxon>Streptococcus</taxon>
    </lineage>
</organism>
<accession>J7SHN4</accession>
<keyword evidence="1" id="KW-0614">Plasmid</keyword>
<dbReference type="PATRIC" id="fig|1200793.3.peg.2167"/>
<dbReference type="Proteomes" id="UP000006983">
    <property type="component" value="Unassembled WGS sequence"/>
</dbReference>
<evidence type="ECO:0000313" key="1">
    <source>
        <dbReference type="EMBL" id="EJO15357.1"/>
    </source>
</evidence>